<evidence type="ECO:0000256" key="4">
    <source>
        <dbReference type="ARBA" id="ARBA00022833"/>
    </source>
</evidence>
<dbReference type="PANTHER" id="PTHR11002">
    <property type="entry name" value="CARBONIC ANHYDRASE"/>
    <property type="match status" value="1"/>
</dbReference>
<reference evidence="9" key="1">
    <citation type="submission" date="2020-10" db="EMBL/GenBank/DDBJ databases">
        <authorList>
            <person name="Gilroy R."/>
        </authorList>
    </citation>
    <scope>NUCLEOTIDE SEQUENCE</scope>
    <source>
        <strain evidence="9">CHK160-1198</strain>
    </source>
</reference>
<evidence type="ECO:0000256" key="6">
    <source>
        <dbReference type="ARBA" id="ARBA00048348"/>
    </source>
</evidence>
<protein>
    <recommendedName>
        <fullName evidence="2 8">Carbonic anhydrase</fullName>
        <ecNumber evidence="2 8">4.2.1.1</ecNumber>
    </recommendedName>
    <alternativeName>
        <fullName evidence="8">Carbonate dehydratase</fullName>
    </alternativeName>
</protein>
<gene>
    <name evidence="9" type="ORF">IAB06_04400</name>
</gene>
<evidence type="ECO:0000256" key="5">
    <source>
        <dbReference type="ARBA" id="ARBA00023239"/>
    </source>
</evidence>
<comment type="similarity">
    <text evidence="1 8">Belongs to the beta-class carbonic anhydrase family.</text>
</comment>
<dbReference type="Pfam" id="PF00484">
    <property type="entry name" value="Pro_CA"/>
    <property type="match status" value="1"/>
</dbReference>
<dbReference type="InterPro" id="IPR001765">
    <property type="entry name" value="Carbonic_anhydrase"/>
</dbReference>
<keyword evidence="5 8" id="KW-0456">Lyase</keyword>
<reference evidence="9" key="2">
    <citation type="journal article" date="2021" name="PeerJ">
        <title>Extensive microbial diversity within the chicken gut microbiome revealed by metagenomics and culture.</title>
        <authorList>
            <person name="Gilroy R."/>
            <person name="Ravi A."/>
            <person name="Getino M."/>
            <person name="Pursley I."/>
            <person name="Horton D.L."/>
            <person name="Alikhan N.F."/>
            <person name="Baker D."/>
            <person name="Gharbi K."/>
            <person name="Hall N."/>
            <person name="Watson M."/>
            <person name="Adriaenssens E.M."/>
            <person name="Foster-Nyarko E."/>
            <person name="Jarju S."/>
            <person name="Secka A."/>
            <person name="Antonio M."/>
            <person name="Oren A."/>
            <person name="Chaudhuri R.R."/>
            <person name="La Ragione R."/>
            <person name="Hildebrand F."/>
            <person name="Pallen M.J."/>
        </authorList>
    </citation>
    <scope>NUCLEOTIDE SEQUENCE</scope>
    <source>
        <strain evidence="9">CHK160-1198</strain>
    </source>
</reference>
<evidence type="ECO:0000256" key="2">
    <source>
        <dbReference type="ARBA" id="ARBA00012925"/>
    </source>
</evidence>
<evidence type="ECO:0000256" key="3">
    <source>
        <dbReference type="ARBA" id="ARBA00022723"/>
    </source>
</evidence>
<name>A0A9D1MQ52_9FIRM</name>
<dbReference type="EC" id="4.2.1.1" evidence="2 8"/>
<keyword evidence="3 7" id="KW-0479">Metal-binding</keyword>
<evidence type="ECO:0000256" key="7">
    <source>
        <dbReference type="PIRSR" id="PIRSR601765-1"/>
    </source>
</evidence>
<feature type="binding site" evidence="7">
    <location>
        <position position="42"/>
    </location>
    <ligand>
        <name>Zn(2+)</name>
        <dbReference type="ChEBI" id="CHEBI:29105"/>
    </ligand>
</feature>
<feature type="binding site" evidence="7">
    <location>
        <position position="44"/>
    </location>
    <ligand>
        <name>Zn(2+)</name>
        <dbReference type="ChEBI" id="CHEBI:29105"/>
    </ligand>
</feature>
<sequence>MTSSDKLLAGIVKFRKEDYEAHKELFQSLGTYHNPHTLFIACSDSRLMPGLITKSLPGELFNIRNIANIVPPYRETGEFVATTSAIEYAVKHLDVERIIVCGHSNCGGCSACLNGERDLFGMPHTKKWLELAEPVRERVLNSPYASDRGFAEWMMEQENVLEQLKHLLTYPFIAERVSNGTLTLEGWYYVIETGEIFTYDRKNQAFILANDNKV</sequence>
<dbReference type="GO" id="GO:0015976">
    <property type="term" value="P:carbon utilization"/>
    <property type="evidence" value="ECO:0007669"/>
    <property type="project" value="InterPro"/>
</dbReference>
<comment type="cofactor">
    <cofactor evidence="7">
        <name>Zn(2+)</name>
        <dbReference type="ChEBI" id="CHEBI:29105"/>
    </cofactor>
    <text evidence="7">Binds 1 zinc ion per subunit.</text>
</comment>
<dbReference type="Proteomes" id="UP000824099">
    <property type="component" value="Unassembled WGS sequence"/>
</dbReference>
<proteinExistence type="inferred from homology"/>
<evidence type="ECO:0000256" key="1">
    <source>
        <dbReference type="ARBA" id="ARBA00006217"/>
    </source>
</evidence>
<evidence type="ECO:0000256" key="8">
    <source>
        <dbReference type="RuleBase" id="RU003956"/>
    </source>
</evidence>
<dbReference type="PROSITE" id="PS00704">
    <property type="entry name" value="PROK_CO2_ANHYDRASE_1"/>
    <property type="match status" value="1"/>
</dbReference>
<dbReference type="InterPro" id="IPR015892">
    <property type="entry name" value="Carbonic_anhydrase_CS"/>
</dbReference>
<evidence type="ECO:0000313" key="9">
    <source>
        <dbReference type="EMBL" id="HIU64263.1"/>
    </source>
</evidence>
<dbReference type="AlphaFoldDB" id="A0A9D1MQ52"/>
<comment type="function">
    <text evidence="8">Reversible hydration of carbon dioxide.</text>
</comment>
<dbReference type="GO" id="GO:0008270">
    <property type="term" value="F:zinc ion binding"/>
    <property type="evidence" value="ECO:0007669"/>
    <property type="project" value="UniProtKB-UniRule"/>
</dbReference>
<feature type="binding site" evidence="7">
    <location>
        <position position="106"/>
    </location>
    <ligand>
        <name>Zn(2+)</name>
        <dbReference type="ChEBI" id="CHEBI:29105"/>
    </ligand>
</feature>
<dbReference type="PROSITE" id="PS00705">
    <property type="entry name" value="PROK_CO2_ANHYDRASE_2"/>
    <property type="match status" value="1"/>
</dbReference>
<comment type="catalytic activity">
    <reaction evidence="6 8">
        <text>hydrogencarbonate + H(+) = CO2 + H2O</text>
        <dbReference type="Rhea" id="RHEA:10748"/>
        <dbReference type="ChEBI" id="CHEBI:15377"/>
        <dbReference type="ChEBI" id="CHEBI:15378"/>
        <dbReference type="ChEBI" id="CHEBI:16526"/>
        <dbReference type="ChEBI" id="CHEBI:17544"/>
        <dbReference type="EC" id="4.2.1.1"/>
    </reaction>
</comment>
<organism evidence="9 10">
    <name type="scientific">Candidatus Avacidaminococcus intestinavium</name>
    <dbReference type="NCBI Taxonomy" id="2840684"/>
    <lineage>
        <taxon>Bacteria</taxon>
        <taxon>Bacillati</taxon>
        <taxon>Bacillota</taxon>
        <taxon>Negativicutes</taxon>
        <taxon>Acidaminococcales</taxon>
        <taxon>Acidaminococcaceae</taxon>
        <taxon>Acidaminococcaceae incertae sedis</taxon>
        <taxon>Candidatus Avacidaminococcus</taxon>
    </lineage>
</organism>
<dbReference type="SMART" id="SM00947">
    <property type="entry name" value="Pro_CA"/>
    <property type="match status" value="1"/>
</dbReference>
<dbReference type="CDD" id="cd00884">
    <property type="entry name" value="beta_CA_cladeB"/>
    <property type="match status" value="1"/>
</dbReference>
<dbReference type="InterPro" id="IPR036874">
    <property type="entry name" value="Carbonic_anhydrase_sf"/>
</dbReference>
<accession>A0A9D1MQ52</accession>
<dbReference type="Gene3D" id="3.40.1050.10">
    <property type="entry name" value="Carbonic anhydrase"/>
    <property type="match status" value="1"/>
</dbReference>
<dbReference type="SUPFAM" id="SSF53056">
    <property type="entry name" value="beta-carbonic anhydrase, cab"/>
    <property type="match status" value="1"/>
</dbReference>
<dbReference type="InterPro" id="IPR045066">
    <property type="entry name" value="Beta_CA_cladeB"/>
</dbReference>
<dbReference type="PANTHER" id="PTHR11002:SF76">
    <property type="entry name" value="CARBONIC ANHYDRASE"/>
    <property type="match status" value="1"/>
</dbReference>
<dbReference type="EMBL" id="DVNI01000067">
    <property type="protein sequence ID" value="HIU64263.1"/>
    <property type="molecule type" value="Genomic_DNA"/>
</dbReference>
<dbReference type="GO" id="GO:0004089">
    <property type="term" value="F:carbonate dehydratase activity"/>
    <property type="evidence" value="ECO:0007669"/>
    <property type="project" value="UniProtKB-UniRule"/>
</dbReference>
<keyword evidence="4 7" id="KW-0862">Zinc</keyword>
<feature type="binding site" evidence="7">
    <location>
        <position position="103"/>
    </location>
    <ligand>
        <name>Zn(2+)</name>
        <dbReference type="ChEBI" id="CHEBI:29105"/>
    </ligand>
</feature>
<comment type="caution">
    <text evidence="9">The sequence shown here is derived from an EMBL/GenBank/DDBJ whole genome shotgun (WGS) entry which is preliminary data.</text>
</comment>
<evidence type="ECO:0000313" key="10">
    <source>
        <dbReference type="Proteomes" id="UP000824099"/>
    </source>
</evidence>